<keyword evidence="5 7" id="KW-0472">Membrane</keyword>
<protein>
    <submittedName>
        <fullName evidence="8">Solute carrier family 6 member 18</fullName>
    </submittedName>
</protein>
<gene>
    <name evidence="8" type="ORF">mMyoMyo1_017850</name>
</gene>
<evidence type="ECO:0000313" key="8">
    <source>
        <dbReference type="EMBL" id="KAF6356046.1"/>
    </source>
</evidence>
<evidence type="ECO:0000313" key="9">
    <source>
        <dbReference type="Proteomes" id="UP000527355"/>
    </source>
</evidence>
<feature type="transmembrane region" description="Helical" evidence="7">
    <location>
        <begin position="79"/>
        <end position="102"/>
    </location>
</feature>
<reference evidence="8 9" key="1">
    <citation type="journal article" date="2020" name="Nature">
        <title>Six reference-quality genomes reveal evolution of bat adaptations.</title>
        <authorList>
            <person name="Jebb D."/>
            <person name="Huang Z."/>
            <person name="Pippel M."/>
            <person name="Hughes G.M."/>
            <person name="Lavrichenko K."/>
            <person name="Devanna P."/>
            <person name="Winkler S."/>
            <person name="Jermiin L.S."/>
            <person name="Skirmuntt E.C."/>
            <person name="Katzourakis A."/>
            <person name="Burkitt-Gray L."/>
            <person name="Ray D.A."/>
            <person name="Sullivan K.A.M."/>
            <person name="Roscito J.G."/>
            <person name="Kirilenko B.M."/>
            <person name="Davalos L.M."/>
            <person name="Corthals A.P."/>
            <person name="Power M.L."/>
            <person name="Jones G."/>
            <person name="Ransome R.D."/>
            <person name="Dechmann D.K.N."/>
            <person name="Locatelli A.G."/>
            <person name="Puechmaille S.J."/>
            <person name="Fedrigo O."/>
            <person name="Jarvis E.D."/>
            <person name="Hiller M."/>
            <person name="Vernes S.C."/>
            <person name="Myers E.W."/>
            <person name="Teeling E.C."/>
        </authorList>
    </citation>
    <scope>NUCLEOTIDE SEQUENCE [LARGE SCALE GENOMIC DNA]</scope>
    <source>
        <strain evidence="8">MMyoMyo1</strain>
        <tissue evidence="8">Flight muscle</tissue>
    </source>
</reference>
<organism evidence="8 9">
    <name type="scientific">Myotis myotis</name>
    <name type="common">Greater mouse-eared bat</name>
    <name type="synonym">Vespertilio myotis</name>
    <dbReference type="NCBI Taxonomy" id="51298"/>
    <lineage>
        <taxon>Eukaryota</taxon>
        <taxon>Metazoa</taxon>
        <taxon>Chordata</taxon>
        <taxon>Craniata</taxon>
        <taxon>Vertebrata</taxon>
        <taxon>Euteleostomi</taxon>
        <taxon>Mammalia</taxon>
        <taxon>Eutheria</taxon>
        <taxon>Laurasiatheria</taxon>
        <taxon>Chiroptera</taxon>
        <taxon>Yangochiroptera</taxon>
        <taxon>Vespertilionidae</taxon>
        <taxon>Myotis</taxon>
    </lineage>
</organism>
<feature type="binding site" evidence="6">
    <location>
        <position position="22"/>
    </location>
    <ligand>
        <name>Na(+)</name>
        <dbReference type="ChEBI" id="CHEBI:29101"/>
        <label>1</label>
    </ligand>
</feature>
<accession>A0A7J7Y323</accession>
<dbReference type="SUPFAM" id="SSF161070">
    <property type="entry name" value="SNF-like"/>
    <property type="match status" value="1"/>
</dbReference>
<evidence type="ECO:0000256" key="5">
    <source>
        <dbReference type="ARBA" id="ARBA00023136"/>
    </source>
</evidence>
<sequence>MPGAPAWAVLFFAMLFTLGLSSMFGNIEGVITPLLDMGVLPRWVPKEILTGTVCLLCFLVATCFTLQSGNYWLEIFDKYAASLNLIIFAFFEVIGVVYVYGMERFCDDIEWMTGRRPGLYWRVTWKVISPLLLLTIFVAYIIFLVWTTLSYKAWNPQYKQFPSRQEKSYPGWVQAICGLLSFLPALLVPGVAMAQLPIWRRRKQENVQQNMCLKLQDSKVSDSEVR</sequence>
<dbReference type="GO" id="GO:0046872">
    <property type="term" value="F:metal ion binding"/>
    <property type="evidence" value="ECO:0007669"/>
    <property type="project" value="UniProtKB-KW"/>
</dbReference>
<keyword evidence="4 7" id="KW-1133">Transmembrane helix</keyword>
<comment type="caution">
    <text evidence="8">The sequence shown here is derived from an EMBL/GenBank/DDBJ whole genome shotgun (WGS) entry which is preliminary data.</text>
</comment>
<name>A0A7J7Y323_MYOMY</name>
<keyword evidence="2" id="KW-0813">Transport</keyword>
<proteinExistence type="predicted"/>
<dbReference type="VEuPathDB" id="HostDB:GeneID_118656829"/>
<keyword evidence="9" id="KW-1185">Reference proteome</keyword>
<dbReference type="PROSITE" id="PS50267">
    <property type="entry name" value="NA_NEUROTRAN_SYMP_3"/>
    <property type="match status" value="1"/>
</dbReference>
<dbReference type="Pfam" id="PF00209">
    <property type="entry name" value="SNF"/>
    <property type="match status" value="1"/>
</dbReference>
<feature type="transmembrane region" description="Helical" evidence="7">
    <location>
        <begin position="6"/>
        <end position="27"/>
    </location>
</feature>
<feature type="transmembrane region" description="Helical" evidence="7">
    <location>
        <begin position="169"/>
        <end position="194"/>
    </location>
</feature>
<dbReference type="AlphaFoldDB" id="A0A7J7Y323"/>
<evidence type="ECO:0000256" key="3">
    <source>
        <dbReference type="ARBA" id="ARBA00022692"/>
    </source>
</evidence>
<dbReference type="GO" id="GO:0035725">
    <property type="term" value="P:sodium ion transmembrane transport"/>
    <property type="evidence" value="ECO:0007669"/>
    <property type="project" value="TreeGrafter"/>
</dbReference>
<dbReference type="PANTHER" id="PTHR11616:SF109">
    <property type="entry name" value="INACTIVE SODIUM-DEPENDENT NEUTRAL AMINO ACID TRANSPORTER B(0)AT3"/>
    <property type="match status" value="1"/>
</dbReference>
<dbReference type="GO" id="GO:0006865">
    <property type="term" value="P:amino acid transport"/>
    <property type="evidence" value="ECO:0007669"/>
    <property type="project" value="TreeGrafter"/>
</dbReference>
<keyword evidence="6" id="KW-0479">Metal-binding</keyword>
<feature type="binding site" evidence="6">
    <location>
        <position position="18"/>
    </location>
    <ligand>
        <name>Na(+)</name>
        <dbReference type="ChEBI" id="CHEBI:29101"/>
        <label>1</label>
    </ligand>
</feature>
<dbReference type="EMBL" id="JABWUV010000005">
    <property type="protein sequence ID" value="KAF6356046.1"/>
    <property type="molecule type" value="Genomic_DNA"/>
</dbReference>
<dbReference type="Proteomes" id="UP000527355">
    <property type="component" value="Unassembled WGS sequence"/>
</dbReference>
<keyword evidence="6" id="KW-0915">Sodium</keyword>
<evidence type="ECO:0000256" key="6">
    <source>
        <dbReference type="PIRSR" id="PIRSR600175-1"/>
    </source>
</evidence>
<dbReference type="PRINTS" id="PR00176">
    <property type="entry name" value="NANEUSMPORT"/>
</dbReference>
<dbReference type="GO" id="GO:0005886">
    <property type="term" value="C:plasma membrane"/>
    <property type="evidence" value="ECO:0007669"/>
    <property type="project" value="TreeGrafter"/>
</dbReference>
<dbReference type="PANTHER" id="PTHR11616">
    <property type="entry name" value="SODIUM/CHLORIDE DEPENDENT TRANSPORTER"/>
    <property type="match status" value="1"/>
</dbReference>
<dbReference type="InterPro" id="IPR000175">
    <property type="entry name" value="Na/ntran_symport"/>
</dbReference>
<feature type="transmembrane region" description="Helical" evidence="7">
    <location>
        <begin position="123"/>
        <end position="149"/>
    </location>
</feature>
<evidence type="ECO:0000256" key="2">
    <source>
        <dbReference type="ARBA" id="ARBA00022448"/>
    </source>
</evidence>
<dbReference type="InterPro" id="IPR037272">
    <property type="entry name" value="SNS_sf"/>
</dbReference>
<keyword evidence="3 7" id="KW-0812">Transmembrane</keyword>
<feature type="transmembrane region" description="Helical" evidence="7">
    <location>
        <begin position="48"/>
        <end position="67"/>
    </location>
</feature>
<evidence type="ECO:0000256" key="7">
    <source>
        <dbReference type="SAM" id="Phobius"/>
    </source>
</evidence>
<comment type="subcellular location">
    <subcellularLocation>
        <location evidence="1">Membrane</location>
        <topology evidence="1">Multi-pass membrane protein</topology>
    </subcellularLocation>
</comment>
<evidence type="ECO:0000256" key="1">
    <source>
        <dbReference type="ARBA" id="ARBA00004141"/>
    </source>
</evidence>
<evidence type="ECO:0000256" key="4">
    <source>
        <dbReference type="ARBA" id="ARBA00022989"/>
    </source>
</evidence>